<accession>A0ACC0WSU5</accession>
<evidence type="ECO:0000313" key="1">
    <source>
        <dbReference type="EMBL" id="KAI9921832.1"/>
    </source>
</evidence>
<reference evidence="1 2" key="1">
    <citation type="journal article" date="2022" name="bioRxiv">
        <title>The genome of the oomycete Peronosclerospora sorghi, a cosmopolitan pathogen of maize and sorghum, is inflated with dispersed pseudogenes.</title>
        <authorList>
            <person name="Fletcher K."/>
            <person name="Martin F."/>
            <person name="Isakeit T."/>
            <person name="Cavanaugh K."/>
            <person name="Magill C."/>
            <person name="Michelmore R."/>
        </authorList>
    </citation>
    <scope>NUCLEOTIDE SEQUENCE [LARGE SCALE GENOMIC DNA]</scope>
    <source>
        <strain evidence="1">P6</strain>
    </source>
</reference>
<protein>
    <submittedName>
        <fullName evidence="1">Uncharacterized protein</fullName>
    </submittedName>
</protein>
<organism evidence="1 2">
    <name type="scientific">Peronosclerospora sorghi</name>
    <dbReference type="NCBI Taxonomy" id="230839"/>
    <lineage>
        <taxon>Eukaryota</taxon>
        <taxon>Sar</taxon>
        <taxon>Stramenopiles</taxon>
        <taxon>Oomycota</taxon>
        <taxon>Peronosporomycetes</taxon>
        <taxon>Peronosporales</taxon>
        <taxon>Peronosporaceae</taxon>
        <taxon>Peronosclerospora</taxon>
    </lineage>
</organism>
<proteinExistence type="predicted"/>
<evidence type="ECO:0000313" key="2">
    <source>
        <dbReference type="Proteomes" id="UP001163321"/>
    </source>
</evidence>
<dbReference type="EMBL" id="CM047580">
    <property type="protein sequence ID" value="KAI9921832.1"/>
    <property type="molecule type" value="Genomic_DNA"/>
</dbReference>
<dbReference type="Proteomes" id="UP001163321">
    <property type="component" value="Chromosome 1"/>
</dbReference>
<sequence length="410" mass="45143">MTTRQSTKLAWLTSSFVPTSESFVASDASANSNASSSSKTVIFVTFALPVRFTAERSDNANVKDKKTKILPQNTLLCVLDNRRKRALHIRSKHNDAFVAFQSAATHVKGEYLVLKEAATKAGRRTVVSLSLRDSSSSHNFSHELIVCPSIKSSSTRYGVLLTRKFLVTPAMHRSSSAGTPTLLARSSTLCVNSCGRGALTTFSAASSVSRCSRSNRKSASSRAKNAVIDFYREERVGNEVRTTKQATKARTSAALASSTAMLTWDVAFAAPSPFLTQRTRQRHHIIDSEDESSEDESKESPRLEAGTVYDHDSFESQDDEDRPAARHEKTAKAQNAQAAAICRGDMKSRARNPADLPEDVVRETRVQLASTKKGLMDQLEAIFAQQQKNLAEFHDRQKTVNRHVKGLKDM</sequence>
<name>A0ACC0WSU5_9STRA</name>
<comment type="caution">
    <text evidence="1">The sequence shown here is derived from an EMBL/GenBank/DDBJ whole genome shotgun (WGS) entry which is preliminary data.</text>
</comment>
<keyword evidence="2" id="KW-1185">Reference proteome</keyword>
<gene>
    <name evidence="1" type="ORF">PsorP6_000547</name>
</gene>